<dbReference type="InterPro" id="IPR035093">
    <property type="entry name" value="RelE/ParE_toxin_dom_sf"/>
</dbReference>
<dbReference type="PANTHER" id="PTHR40266:SF2">
    <property type="entry name" value="TOXIN HIGB-1"/>
    <property type="match status" value="1"/>
</dbReference>
<keyword evidence="2" id="KW-1185">Reference proteome</keyword>
<dbReference type="EMBL" id="WWCK01000006">
    <property type="protein sequence ID" value="MYM69396.1"/>
    <property type="molecule type" value="Genomic_DNA"/>
</dbReference>
<evidence type="ECO:0000313" key="2">
    <source>
        <dbReference type="Proteomes" id="UP000450012"/>
    </source>
</evidence>
<gene>
    <name evidence="1" type="ORF">GTP45_21500</name>
</gene>
<dbReference type="SUPFAM" id="SSF143011">
    <property type="entry name" value="RelE-like"/>
    <property type="match status" value="1"/>
</dbReference>
<accession>A0A7X4KCM8</accession>
<dbReference type="Proteomes" id="UP000450012">
    <property type="component" value="Unassembled WGS sequence"/>
</dbReference>
<dbReference type="PANTHER" id="PTHR40266">
    <property type="entry name" value="TOXIN HIGB-1"/>
    <property type="match status" value="1"/>
</dbReference>
<sequence length="92" mass="10609">MIVSFRHKGLGLFFESGSLRGIQPHHAMRLKNLLAALDTAGAAEDMDQTGLNFHLLKEVKKPRWSIKVNENWRLTFELESSNAYVIDYEDYQ</sequence>
<dbReference type="InterPro" id="IPR007711">
    <property type="entry name" value="HigB-1"/>
</dbReference>
<proteinExistence type="predicted"/>
<name>A0A7X4KCM8_9BURK</name>
<dbReference type="RefSeq" id="WP_161015890.1">
    <property type="nucleotide sequence ID" value="NZ_WWCK01000006.1"/>
</dbReference>
<reference evidence="1 2" key="1">
    <citation type="submission" date="2019-12" db="EMBL/GenBank/DDBJ databases">
        <title>Novel species isolated from a subtropical stream in China.</title>
        <authorList>
            <person name="Lu H."/>
        </authorList>
    </citation>
    <scope>NUCLEOTIDE SEQUENCE [LARGE SCALE GENOMIC DNA]</scope>
    <source>
        <strain evidence="1 2">FT55W</strain>
    </source>
</reference>
<dbReference type="Pfam" id="PF05015">
    <property type="entry name" value="HigB-like_toxin"/>
    <property type="match status" value="1"/>
</dbReference>
<evidence type="ECO:0000313" key="1">
    <source>
        <dbReference type="EMBL" id="MYM69396.1"/>
    </source>
</evidence>
<protein>
    <submittedName>
        <fullName evidence="1">Killer protein</fullName>
    </submittedName>
</protein>
<dbReference type="AlphaFoldDB" id="A0A7X4KCM8"/>
<dbReference type="Gene3D" id="3.30.2310.20">
    <property type="entry name" value="RelE-like"/>
    <property type="match status" value="1"/>
</dbReference>
<organism evidence="1 2">
    <name type="scientific">Duganella rivi</name>
    <dbReference type="NCBI Taxonomy" id="2666083"/>
    <lineage>
        <taxon>Bacteria</taxon>
        <taxon>Pseudomonadati</taxon>
        <taxon>Pseudomonadota</taxon>
        <taxon>Betaproteobacteria</taxon>
        <taxon>Burkholderiales</taxon>
        <taxon>Oxalobacteraceae</taxon>
        <taxon>Telluria group</taxon>
        <taxon>Duganella</taxon>
    </lineage>
</organism>
<comment type="caution">
    <text evidence="1">The sequence shown here is derived from an EMBL/GenBank/DDBJ whole genome shotgun (WGS) entry which is preliminary data.</text>
</comment>